<evidence type="ECO:0000313" key="5">
    <source>
        <dbReference type="Proteomes" id="UP000005225"/>
    </source>
</evidence>
<feature type="domain" description="SCAN box" evidence="3">
    <location>
        <begin position="43"/>
        <end position="122"/>
    </location>
</feature>
<dbReference type="EMBL" id="AAQR03011457">
    <property type="status" value="NOT_ANNOTATED_CDS"/>
    <property type="molecule type" value="Genomic_DNA"/>
</dbReference>
<protein>
    <recommendedName>
        <fullName evidence="3">SCAN box domain-containing protein</fullName>
    </recommendedName>
</protein>
<dbReference type="eggNOG" id="KOG1721">
    <property type="taxonomic scope" value="Eukaryota"/>
</dbReference>
<evidence type="ECO:0000256" key="1">
    <source>
        <dbReference type="ARBA" id="ARBA00023242"/>
    </source>
</evidence>
<evidence type="ECO:0000259" key="3">
    <source>
        <dbReference type="PROSITE" id="PS50804"/>
    </source>
</evidence>
<dbReference type="AlphaFoldDB" id="H0Y0Q5"/>
<reference evidence="5" key="1">
    <citation type="submission" date="2011-03" db="EMBL/GenBank/DDBJ databases">
        <title>Version 3 of the genome sequence of Otolemur garnettii (Bushbaby).</title>
        <authorList>
            <consortium name="The Broad Institute Genome Sequencing Platform"/>
            <person name="Di Palma F."/>
            <person name="Johnson J."/>
            <person name="Lander E.S."/>
            <person name="Lindblad-Toh K."/>
            <person name="Jaffe D.B."/>
            <person name="Gnerre S."/>
            <person name="MacCallum I."/>
            <person name="Przybylski D."/>
            <person name="Ribeiro F.J."/>
            <person name="Burton J.N."/>
            <person name="Walker B.J."/>
            <person name="Sharpe T."/>
            <person name="Hall G."/>
        </authorList>
    </citation>
    <scope>NUCLEOTIDE SEQUENCE [LARGE SCALE GENOMIC DNA]</scope>
</reference>
<dbReference type="Pfam" id="PF02023">
    <property type="entry name" value="SCAN"/>
    <property type="match status" value="1"/>
</dbReference>
<dbReference type="InterPro" id="IPR003309">
    <property type="entry name" value="SCAN_dom"/>
</dbReference>
<reference evidence="4" key="2">
    <citation type="submission" date="2025-08" db="UniProtKB">
        <authorList>
            <consortium name="Ensembl"/>
        </authorList>
    </citation>
    <scope>IDENTIFICATION</scope>
</reference>
<dbReference type="InParanoid" id="H0Y0Q5"/>
<dbReference type="FunFam" id="1.10.4020.10:FF:000001">
    <property type="entry name" value="zinc finger protein 263 isoform X1"/>
    <property type="match status" value="1"/>
</dbReference>
<dbReference type="Gene3D" id="1.10.4020.10">
    <property type="entry name" value="DNA breaking-rejoining enzymes"/>
    <property type="match status" value="1"/>
</dbReference>
<dbReference type="PANTHER" id="PTHR45935:SF30">
    <property type="entry name" value="SCAN BOX DOMAIN-CONTAINING PROTEIN"/>
    <property type="match status" value="1"/>
</dbReference>
<dbReference type="InterPro" id="IPR050916">
    <property type="entry name" value="SCAN-C2H2_zinc_finger"/>
</dbReference>
<keyword evidence="5" id="KW-1185">Reference proteome</keyword>
<evidence type="ECO:0000313" key="4">
    <source>
        <dbReference type="Ensembl" id="ENSOGAP00000021948.1"/>
    </source>
</evidence>
<dbReference type="STRING" id="30611.ENSOGAP00000021948"/>
<dbReference type="OMA" id="EWDCESS"/>
<reference evidence="4" key="3">
    <citation type="submission" date="2025-09" db="UniProtKB">
        <authorList>
            <consortium name="Ensembl"/>
        </authorList>
    </citation>
    <scope>IDENTIFICATION</scope>
</reference>
<sequence length="170" mass="19912">AAAQNFPEDKEILIVKIEEEEIIWRQGTCVQRIDPLRQELCWQLFRLFCYQDSPGPREALRRLWDLCCQWLKPEIHTKEQILELLVLEQFLSILPRNLQAWVYKHYPESGEEAVTILENLERGTDEAVLQVPIHGHGQEIFRKMVLPPGSALSVQFQPVETKAHYDLQNP</sequence>
<dbReference type="PROSITE" id="PS50804">
    <property type="entry name" value="SCAN_BOX"/>
    <property type="match status" value="1"/>
</dbReference>
<dbReference type="Ensembl" id="ENSOGAT00000033379.1">
    <property type="protein sequence ID" value="ENSOGAP00000021948.1"/>
    <property type="gene ID" value="ENSOGAG00000034581.1"/>
</dbReference>
<proteinExistence type="predicted"/>
<name>H0Y0Q5_OTOGA</name>
<accession>H0Y0Q5</accession>
<dbReference type="PANTHER" id="PTHR45935">
    <property type="entry name" value="PROTEIN ZBED8-RELATED"/>
    <property type="match status" value="1"/>
</dbReference>
<keyword evidence="1 2" id="KW-0539">Nucleus</keyword>
<dbReference type="CDD" id="cd07936">
    <property type="entry name" value="SCAN"/>
    <property type="match status" value="1"/>
</dbReference>
<comment type="subcellular location">
    <subcellularLocation>
        <location evidence="2">Nucleus</location>
    </subcellularLocation>
</comment>
<dbReference type="GeneTree" id="ENSGT00940000163388"/>
<dbReference type="InterPro" id="IPR038269">
    <property type="entry name" value="SCAN_sf"/>
</dbReference>
<dbReference type="SUPFAM" id="SSF47353">
    <property type="entry name" value="Retrovirus capsid dimerization domain-like"/>
    <property type="match status" value="1"/>
</dbReference>
<dbReference type="HOGENOM" id="CLU_002678_53_2_1"/>
<evidence type="ECO:0000256" key="2">
    <source>
        <dbReference type="PROSITE-ProRule" id="PRU00187"/>
    </source>
</evidence>
<dbReference type="GO" id="GO:0005634">
    <property type="term" value="C:nucleus"/>
    <property type="evidence" value="ECO:0007669"/>
    <property type="project" value="UniProtKB-SubCell"/>
</dbReference>
<organism evidence="4 5">
    <name type="scientific">Otolemur garnettii</name>
    <name type="common">Small-eared galago</name>
    <name type="synonym">Garnett's greater bushbaby</name>
    <dbReference type="NCBI Taxonomy" id="30611"/>
    <lineage>
        <taxon>Eukaryota</taxon>
        <taxon>Metazoa</taxon>
        <taxon>Chordata</taxon>
        <taxon>Craniata</taxon>
        <taxon>Vertebrata</taxon>
        <taxon>Euteleostomi</taxon>
        <taxon>Mammalia</taxon>
        <taxon>Eutheria</taxon>
        <taxon>Euarchontoglires</taxon>
        <taxon>Primates</taxon>
        <taxon>Strepsirrhini</taxon>
        <taxon>Lorisiformes</taxon>
        <taxon>Galagidae</taxon>
        <taxon>Otolemur</taxon>
    </lineage>
</organism>
<dbReference type="Proteomes" id="UP000005225">
    <property type="component" value="Unassembled WGS sequence"/>
</dbReference>
<dbReference type="SMART" id="SM00431">
    <property type="entry name" value="SCAN"/>
    <property type="match status" value="1"/>
</dbReference>